<accession>A0A7W7YID6</accession>
<feature type="coiled-coil region" evidence="1">
    <location>
        <begin position="273"/>
        <end position="300"/>
    </location>
</feature>
<name>A0A7W7YID6_9BACT</name>
<dbReference type="AlphaFoldDB" id="A0A7W7YID6"/>
<evidence type="ECO:0000313" key="3">
    <source>
        <dbReference type="EMBL" id="MBB5036656.1"/>
    </source>
</evidence>
<dbReference type="EMBL" id="JACHIF010000001">
    <property type="protein sequence ID" value="MBB5036656.1"/>
    <property type="molecule type" value="Genomic_DNA"/>
</dbReference>
<evidence type="ECO:0000256" key="2">
    <source>
        <dbReference type="SAM" id="MobiDB-lite"/>
    </source>
</evidence>
<evidence type="ECO:0000256" key="1">
    <source>
        <dbReference type="SAM" id="Coils"/>
    </source>
</evidence>
<organism evidence="3 4">
    <name type="scientific">Prosthecobacter dejongeii</name>
    <dbReference type="NCBI Taxonomy" id="48465"/>
    <lineage>
        <taxon>Bacteria</taxon>
        <taxon>Pseudomonadati</taxon>
        <taxon>Verrucomicrobiota</taxon>
        <taxon>Verrucomicrobiia</taxon>
        <taxon>Verrucomicrobiales</taxon>
        <taxon>Verrucomicrobiaceae</taxon>
        <taxon>Prosthecobacter</taxon>
    </lineage>
</organism>
<feature type="compositionally biased region" description="Basic and acidic residues" evidence="2">
    <location>
        <begin position="381"/>
        <end position="391"/>
    </location>
</feature>
<feature type="region of interest" description="Disordered" evidence="2">
    <location>
        <begin position="359"/>
        <end position="416"/>
    </location>
</feature>
<keyword evidence="4" id="KW-1185">Reference proteome</keyword>
<dbReference type="RefSeq" id="WP_184205716.1">
    <property type="nucleotide sequence ID" value="NZ_JACHIF010000001.1"/>
</dbReference>
<protein>
    <submittedName>
        <fullName evidence="3">Putative nucleic acid-binding Zn-ribbon protein</fullName>
    </submittedName>
</protein>
<comment type="caution">
    <text evidence="3">The sequence shown here is derived from an EMBL/GenBank/DDBJ whole genome shotgun (WGS) entry which is preliminary data.</text>
</comment>
<dbReference type="Proteomes" id="UP000534294">
    <property type="component" value="Unassembled WGS sequence"/>
</dbReference>
<evidence type="ECO:0000313" key="4">
    <source>
        <dbReference type="Proteomes" id="UP000534294"/>
    </source>
</evidence>
<feature type="compositionally biased region" description="Polar residues" evidence="2">
    <location>
        <begin position="392"/>
        <end position="416"/>
    </location>
</feature>
<proteinExistence type="predicted"/>
<reference evidence="3 4" key="1">
    <citation type="submission" date="2020-08" db="EMBL/GenBank/DDBJ databases">
        <title>Genomic Encyclopedia of Type Strains, Phase IV (KMG-IV): sequencing the most valuable type-strain genomes for metagenomic binning, comparative biology and taxonomic classification.</title>
        <authorList>
            <person name="Goeker M."/>
        </authorList>
    </citation>
    <scope>NUCLEOTIDE SEQUENCE [LARGE SCALE GENOMIC DNA]</scope>
    <source>
        <strain evidence="3 4">DSM 12251</strain>
    </source>
</reference>
<keyword evidence="1" id="KW-0175">Coiled coil</keyword>
<gene>
    <name evidence="3" type="ORF">HNQ64_000890</name>
</gene>
<sequence length="416" mass="45439">MATEQEFKNWLQASTDNVTHYLKGNIENQKITPAQMQNVLMKTAQDLQITPTAEQIREASERMMKAADASNVHVEKANEWNAYGRAKGQEGEQHKQQATSLREALQNEKNTAGWQRKSEVSELGAQLNHAKYERAQAMGHNSAAMIQANHHQELRQTAFAEEVMKGLVTPNQARFSQDTFDALIAAQNDTTYKGKDYTDNLKNLAKNLADEAVGGNSVDTERAVFEAALIEKLEIAPAKQAIAELDAKLEVNSSAALACHEALSDPHLSPLKEADLLLDLEGLQQEAKDLKEEKADHEVTLRVSGARLETLQQKMDQPQLQTALRADAANAELQADLLAADPSDLDRGQQQRPARSGIVLGAARPQPQLGGSSSSSDLASEPEKKEAKQSTRENAGLSNWTSAKPSPNAIQKGQGL</sequence>